<gene>
    <name evidence="1" type="ORF">GSPATT00015118001</name>
</gene>
<dbReference type="Proteomes" id="UP000000600">
    <property type="component" value="Unassembled WGS sequence"/>
</dbReference>
<dbReference type="AlphaFoldDB" id="A0DAZ4"/>
<dbReference type="InParanoid" id="A0DAZ4"/>
<dbReference type="EMBL" id="CT868352">
    <property type="protein sequence ID" value="CAK80211.1"/>
    <property type="molecule type" value="Genomic_DNA"/>
</dbReference>
<reference evidence="1 2" key="1">
    <citation type="journal article" date="2006" name="Nature">
        <title>Global trends of whole-genome duplications revealed by the ciliate Paramecium tetraurelia.</title>
        <authorList>
            <consortium name="Genoscope"/>
            <person name="Aury J.-M."/>
            <person name="Jaillon O."/>
            <person name="Duret L."/>
            <person name="Noel B."/>
            <person name="Jubin C."/>
            <person name="Porcel B.M."/>
            <person name="Segurens B."/>
            <person name="Daubin V."/>
            <person name="Anthouard V."/>
            <person name="Aiach N."/>
            <person name="Arnaiz O."/>
            <person name="Billaut A."/>
            <person name="Beisson J."/>
            <person name="Blanc I."/>
            <person name="Bouhouche K."/>
            <person name="Camara F."/>
            <person name="Duharcourt S."/>
            <person name="Guigo R."/>
            <person name="Gogendeau D."/>
            <person name="Katinka M."/>
            <person name="Keller A.-M."/>
            <person name="Kissmehl R."/>
            <person name="Klotz C."/>
            <person name="Koll F."/>
            <person name="Le Moue A."/>
            <person name="Lepere C."/>
            <person name="Malinsky S."/>
            <person name="Nowacki M."/>
            <person name="Nowak J.K."/>
            <person name="Plattner H."/>
            <person name="Poulain J."/>
            <person name="Ruiz F."/>
            <person name="Serrano V."/>
            <person name="Zagulski M."/>
            <person name="Dessen P."/>
            <person name="Betermier M."/>
            <person name="Weissenbach J."/>
            <person name="Scarpelli C."/>
            <person name="Schachter V."/>
            <person name="Sperling L."/>
            <person name="Meyer E."/>
            <person name="Cohen J."/>
            <person name="Wincker P."/>
        </authorList>
    </citation>
    <scope>NUCLEOTIDE SEQUENCE [LARGE SCALE GENOMIC DNA]</scope>
    <source>
        <strain evidence="1 2">Stock d4-2</strain>
    </source>
</reference>
<accession>A0DAZ4</accession>
<evidence type="ECO:0000313" key="2">
    <source>
        <dbReference type="Proteomes" id="UP000000600"/>
    </source>
</evidence>
<protein>
    <submittedName>
        <fullName evidence="1">Uncharacterized protein</fullName>
    </submittedName>
</protein>
<evidence type="ECO:0000313" key="1">
    <source>
        <dbReference type="EMBL" id="CAK80211.1"/>
    </source>
</evidence>
<dbReference type="GeneID" id="5033393"/>
<dbReference type="HOGENOM" id="CLU_2579015_0_0_1"/>
<name>A0DAZ4_PARTE</name>
<keyword evidence="2" id="KW-1185">Reference proteome</keyword>
<proteinExistence type="predicted"/>
<organism evidence="1 2">
    <name type="scientific">Paramecium tetraurelia</name>
    <dbReference type="NCBI Taxonomy" id="5888"/>
    <lineage>
        <taxon>Eukaryota</taxon>
        <taxon>Sar</taxon>
        <taxon>Alveolata</taxon>
        <taxon>Ciliophora</taxon>
        <taxon>Intramacronucleata</taxon>
        <taxon>Oligohymenophorea</taxon>
        <taxon>Peniculida</taxon>
        <taxon>Parameciidae</taxon>
        <taxon>Paramecium</taxon>
    </lineage>
</organism>
<dbReference type="RefSeq" id="XP_001447608.1">
    <property type="nucleotide sequence ID" value="XM_001447571.2"/>
</dbReference>
<sequence>MNNQGEYKNINMFMRIVIMKHGLQKQQLSTKLNYCRRINNRNICKSKIGYAKVKYLNCTNADLTLQTWEKPFRLNIEVWQI</sequence>
<dbReference type="KEGG" id="ptm:GSPATT00015118001"/>